<dbReference type="PRINTS" id="PR00320">
    <property type="entry name" value="GPROTEINBRPT"/>
</dbReference>
<dbReference type="PANTHER" id="PTHR19848">
    <property type="entry name" value="WD40 REPEAT PROTEIN"/>
    <property type="match status" value="1"/>
</dbReference>
<feature type="repeat" description="WD" evidence="3">
    <location>
        <begin position="1249"/>
        <end position="1290"/>
    </location>
</feature>
<feature type="repeat" description="WD" evidence="3">
    <location>
        <begin position="1421"/>
        <end position="1462"/>
    </location>
</feature>
<evidence type="ECO:0000256" key="2">
    <source>
        <dbReference type="ARBA" id="ARBA00022737"/>
    </source>
</evidence>
<reference evidence="5 6" key="1">
    <citation type="journal article" date="2019" name="Fungal Biol. Biotechnol.">
        <title>Draft genome sequence of fastidious pathogen Ceratobasidium theobromae, which causes vascular-streak dieback in Theobroma cacao.</title>
        <authorList>
            <person name="Ali S.S."/>
            <person name="Asman A."/>
            <person name="Shao J."/>
            <person name="Firmansyah A.P."/>
            <person name="Susilo A.W."/>
            <person name="Rosmana A."/>
            <person name="McMahon P."/>
            <person name="Junaid M."/>
            <person name="Guest D."/>
            <person name="Kheng T.Y."/>
            <person name="Meinhardt L.W."/>
            <person name="Bailey B.A."/>
        </authorList>
    </citation>
    <scope>NUCLEOTIDE SEQUENCE [LARGE SCALE GENOMIC DNA]</scope>
    <source>
        <strain evidence="5 6">CT2</strain>
    </source>
</reference>
<dbReference type="InterPro" id="IPR020472">
    <property type="entry name" value="WD40_PAC1"/>
</dbReference>
<dbReference type="PROSITE" id="PS00678">
    <property type="entry name" value="WD_REPEATS_1"/>
    <property type="match status" value="12"/>
</dbReference>
<feature type="repeat" description="WD" evidence="3">
    <location>
        <begin position="1206"/>
        <end position="1247"/>
    </location>
</feature>
<feature type="domain" description="Nephrocystin 3-like N-terminal" evidence="4">
    <location>
        <begin position="317"/>
        <end position="473"/>
    </location>
</feature>
<organism evidence="5 6">
    <name type="scientific">Ceratobasidium theobromae</name>
    <dbReference type="NCBI Taxonomy" id="1582974"/>
    <lineage>
        <taxon>Eukaryota</taxon>
        <taxon>Fungi</taxon>
        <taxon>Dikarya</taxon>
        <taxon>Basidiomycota</taxon>
        <taxon>Agaricomycotina</taxon>
        <taxon>Agaricomycetes</taxon>
        <taxon>Cantharellales</taxon>
        <taxon>Ceratobasidiaceae</taxon>
        <taxon>Ceratobasidium</taxon>
    </lineage>
</organism>
<dbReference type="Gene3D" id="2.130.10.10">
    <property type="entry name" value="YVTN repeat-like/Quinoprotein amine dehydrogenase"/>
    <property type="match status" value="6"/>
</dbReference>
<feature type="repeat" description="WD" evidence="3">
    <location>
        <begin position="1292"/>
        <end position="1333"/>
    </location>
</feature>
<feature type="repeat" description="WD" evidence="3">
    <location>
        <begin position="1335"/>
        <end position="1376"/>
    </location>
</feature>
<protein>
    <submittedName>
        <fullName evidence="5">Notchless protein</fullName>
    </submittedName>
</protein>
<proteinExistence type="predicted"/>
<dbReference type="InterPro" id="IPR056884">
    <property type="entry name" value="NPHP3-like_N"/>
</dbReference>
<dbReference type="InterPro" id="IPR015943">
    <property type="entry name" value="WD40/YVTN_repeat-like_dom_sf"/>
</dbReference>
<dbReference type="SUPFAM" id="SSF50998">
    <property type="entry name" value="Quinoprotein alcohol dehydrogenase-like"/>
    <property type="match status" value="1"/>
</dbReference>
<evidence type="ECO:0000313" key="5">
    <source>
        <dbReference type="EMBL" id="KAB5589011.1"/>
    </source>
</evidence>
<keyword evidence="2" id="KW-0677">Repeat</keyword>
<feature type="repeat" description="WD" evidence="3">
    <location>
        <begin position="1077"/>
        <end position="1118"/>
    </location>
</feature>
<feature type="repeat" description="WD" evidence="3">
    <location>
        <begin position="1120"/>
        <end position="1156"/>
    </location>
</feature>
<keyword evidence="1 3" id="KW-0853">WD repeat</keyword>
<feature type="repeat" description="WD" evidence="3">
    <location>
        <begin position="1034"/>
        <end position="1075"/>
    </location>
</feature>
<dbReference type="InterPro" id="IPR011047">
    <property type="entry name" value="Quinoprotein_ADH-like_sf"/>
</dbReference>
<dbReference type="Pfam" id="PF00400">
    <property type="entry name" value="WD40"/>
    <property type="match status" value="13"/>
</dbReference>
<feature type="repeat" description="WD" evidence="3">
    <location>
        <begin position="905"/>
        <end position="946"/>
    </location>
</feature>
<gene>
    <name evidence="5" type="ORF">CTheo_7547</name>
</gene>
<dbReference type="CDD" id="cd00200">
    <property type="entry name" value="WD40"/>
    <property type="match status" value="2"/>
</dbReference>
<dbReference type="PROSITE" id="PS50294">
    <property type="entry name" value="WD_REPEATS_REGION"/>
    <property type="match status" value="13"/>
</dbReference>
<dbReference type="InterPro" id="IPR001680">
    <property type="entry name" value="WD40_rpt"/>
</dbReference>
<feature type="repeat" description="WD" evidence="3">
    <location>
        <begin position="948"/>
        <end position="989"/>
    </location>
</feature>
<dbReference type="OrthoDB" id="3027122at2759"/>
<evidence type="ECO:0000313" key="6">
    <source>
        <dbReference type="Proteomes" id="UP000383932"/>
    </source>
</evidence>
<comment type="caution">
    <text evidence="5">The sequence shown here is derived from an EMBL/GenBank/DDBJ whole genome shotgun (WGS) entry which is preliminary data.</text>
</comment>
<dbReference type="SUPFAM" id="SSF52540">
    <property type="entry name" value="P-loop containing nucleoside triphosphate hydrolases"/>
    <property type="match status" value="1"/>
</dbReference>
<feature type="repeat" description="WD" evidence="3">
    <location>
        <begin position="991"/>
        <end position="1032"/>
    </location>
</feature>
<keyword evidence="6" id="KW-1185">Reference proteome</keyword>
<dbReference type="PANTHER" id="PTHR19848:SF8">
    <property type="entry name" value="F-BOX AND WD REPEAT DOMAIN CONTAINING 7"/>
    <property type="match status" value="1"/>
</dbReference>
<feature type="repeat" description="WD" evidence="3">
    <location>
        <begin position="1163"/>
        <end position="1204"/>
    </location>
</feature>
<name>A0A5N5QC58_9AGAM</name>
<dbReference type="SMART" id="SM00320">
    <property type="entry name" value="WD40"/>
    <property type="match status" value="15"/>
</dbReference>
<evidence type="ECO:0000256" key="1">
    <source>
        <dbReference type="ARBA" id="ARBA00022574"/>
    </source>
</evidence>
<accession>A0A5N5QC58</accession>
<dbReference type="SUPFAM" id="SSF50978">
    <property type="entry name" value="WD40 repeat-like"/>
    <property type="match status" value="2"/>
</dbReference>
<evidence type="ECO:0000256" key="3">
    <source>
        <dbReference type="PROSITE-ProRule" id="PRU00221"/>
    </source>
</evidence>
<dbReference type="InterPro" id="IPR027417">
    <property type="entry name" value="P-loop_NTPase"/>
</dbReference>
<dbReference type="InterPro" id="IPR036322">
    <property type="entry name" value="WD40_repeat_dom_sf"/>
</dbReference>
<feature type="repeat" description="WD" evidence="3">
    <location>
        <begin position="1464"/>
        <end position="1505"/>
    </location>
</feature>
<dbReference type="Gene3D" id="3.40.50.300">
    <property type="entry name" value="P-loop containing nucleotide triphosphate hydrolases"/>
    <property type="match status" value="1"/>
</dbReference>
<dbReference type="Proteomes" id="UP000383932">
    <property type="component" value="Unassembled WGS sequence"/>
</dbReference>
<dbReference type="Pfam" id="PF24883">
    <property type="entry name" value="NPHP3_N"/>
    <property type="match status" value="1"/>
</dbReference>
<dbReference type="InterPro" id="IPR019775">
    <property type="entry name" value="WD40_repeat_CS"/>
</dbReference>
<evidence type="ECO:0000259" key="4">
    <source>
        <dbReference type="Pfam" id="PF24883"/>
    </source>
</evidence>
<dbReference type="PROSITE" id="PS50082">
    <property type="entry name" value="WD_REPEATS_2"/>
    <property type="match status" value="13"/>
</dbReference>
<sequence length="1572" mass="172272">MSLVGRLKRPVRRWKAELGNIFRIRKPKLDPGSSVPLPNTPIQNAPATPAAATSADLALHPQISPTNNVNIANSSRPTVTSPGGTAILAHNLSSTSAQSQSYVAPNVSHTTNVPPTTPNVPSSPTTTVAHSGIARWKGAKTFLKVLDQSAGVFGPLKAVVDEFVACVDVYEQAANGRSEYETLQLELEGIFEDLHKHFGEDTPPAVTMSMEGLCKSIKKELRYVREKQTNMKSKRRLSIEAEAADDILACYQRIQSHLQRLLLNADLSVWKIVDNQAMNNLLDRLHPSLSARYKSGEAVDLKRGPCTPGTRVDVLAQMLSWIRQSGTGLIYWMNGMAGTGKTTISYSLCSVLDAERSLAASFFCSRLLPECRNVNLIIPSIAYQLARFSHPFRCALARILEKDPDVHTCLPHIQFDALISKPLAEVQGTLPSGLVVVIDALDECENQESTGHILDVLLAKASSLPIKFVLSSRPEPEIRSRMVEHANSRVVLHELDKDLVQADIETYLKQALAPMKPSELQITTLVEHSGILFIYAATAVRYISPGKTRRNPAARLETVLNTSSSGGTNKHKEIDELYAMILKAALDDPSLDDEERLDTKLVLDTVICTQEPLTISAICGLLNIQDINRVRSALEPLWSVLHVVEDTEIVTALHASFSDFMFNPSRSGSYHCDAKLHHDLLARLCFGCVKRTTPQFNICELESSYILDKDVPDIETRVKKAIPTELFYVSRYWAAHLLGSGGSAELRTELEDFLSRRLLLWMEVMNLKKSSPTMGGMMQAAEEWCMRRGLFKDLEELIHDEWRFTSSFALNAVSQSTPHIYMSMLPFWPRSSPIGRLYASRTRGMIEAEGPAMTRQQLALLATWSFGGGVISAAFSPDGSMVALGVGPEVHVVDAFSGKMILDPLKGHASLVMSVAFSPDGTRIVSGSHDQTIRLWDVRSGTMLLDPLQGHTDAVNSVEFSPDGARIVSGSDDMSIRLWDAQSGKAVLAPLNGHAHSVQSVGFSPDGTRIVSGSTDQTIRLWNAQSGKALLHPFEGHTQPVMSVGFSPDGTRIVSGSIDTTIRLWDAQTGRMVLDPLEGHTHSVVSVEFSPDGARIVSSSYDKTIRLWDARTGKMMHSPLKGHSDPIWSARFSPDGIRILSGSSDKTIRLWDSRSGGVEPNSLTGHTEAVLSVAFSPDGSRIISGSWDTTLRLWDAQSGHLVLDPLRGHTGSIWSVAFSPDGTRIVSGSWDNTVRLWDSRSGKMLLKPLEGHTDGVASVRFSPDNSRIASGAYDKTIRLWDAQNGNLLLDPIEGHTETVLSAEFSPDGSRIVSGSGDNTIRLWDARSGKMILDPLQGHTDSVTSVRFSPDGKQIVSGSNDATIRLWDSRTGTTLLHLLVEPSYPVTQSGLSSGSANAASNSEDKSVLYWDPRTGKMILDPLKRYLDPIYSVGFSPDGTRIVSSSGNNIIRVWDVQSGKMVLDPFHGHICSAMSVGFSPDGTRIVSGLNDHTIRVYDVRNSRALAPNSISWELCDDGWVVDKKSQRLIWVPSHLRSLLMRDRSTLLISASGFVRLNFRNARLGDLWTGCYLPA</sequence>
<dbReference type="EMBL" id="SSOP01000331">
    <property type="protein sequence ID" value="KAB5589011.1"/>
    <property type="molecule type" value="Genomic_DNA"/>
</dbReference>